<dbReference type="Pfam" id="PF00892">
    <property type="entry name" value="EamA"/>
    <property type="match status" value="1"/>
</dbReference>
<dbReference type="PANTHER" id="PTHR22911:SF6">
    <property type="entry name" value="SOLUTE CARRIER FAMILY 35 MEMBER G1"/>
    <property type="match status" value="1"/>
</dbReference>
<evidence type="ECO:0000256" key="5">
    <source>
        <dbReference type="SAM" id="Phobius"/>
    </source>
</evidence>
<dbReference type="AlphaFoldDB" id="A0A3F2RIM7"/>
<evidence type="ECO:0000256" key="3">
    <source>
        <dbReference type="ARBA" id="ARBA00022989"/>
    </source>
</evidence>
<dbReference type="OrthoDB" id="306876at2759"/>
<keyword evidence="2 5" id="KW-0812">Transmembrane</keyword>
<evidence type="ECO:0000313" key="7">
    <source>
        <dbReference type="EMBL" id="RLN57891.1"/>
    </source>
</evidence>
<feature type="transmembrane region" description="Helical" evidence="5">
    <location>
        <begin position="188"/>
        <end position="208"/>
    </location>
</feature>
<keyword evidence="3 5" id="KW-1133">Transmembrane helix</keyword>
<evidence type="ECO:0000259" key="6">
    <source>
        <dbReference type="Pfam" id="PF00892"/>
    </source>
</evidence>
<dbReference type="InterPro" id="IPR037185">
    <property type="entry name" value="EmrE-like"/>
</dbReference>
<feature type="transmembrane region" description="Helical" evidence="5">
    <location>
        <begin position="332"/>
        <end position="353"/>
    </location>
</feature>
<dbReference type="Gene3D" id="1.10.3730.20">
    <property type="match status" value="1"/>
</dbReference>
<feature type="transmembrane region" description="Helical" evidence="5">
    <location>
        <begin position="228"/>
        <end position="248"/>
    </location>
</feature>
<name>A0A3F2RIM7_9STRA</name>
<feature type="transmembrane region" description="Helical" evidence="5">
    <location>
        <begin position="359"/>
        <end position="380"/>
    </location>
</feature>
<sequence>MPLPAVYGAVYATASSATPAGKIDSGKKAVRHLENLPLLMASDSLQALSNDGKWLPRFMRRTVARSIANRVAGLILVSTSAFLTSCIATLVNDDTFKLPHVETLFWRSLVSWLITLAAITATGDKIRVKKELRRALVLRCVTGCIAMTITVFILQKLALSNATAITYFNPLLVFVMSYYFLKEKPSVATVGCAVVCIAGAVLVVRPAYLFGEKDSTDAKWYRRSMTSIVTSYLFGELLAISCAVVVVFMQAGTYVSLRSLQKVPHLAVMHYFLFTTTLVSLVTLLITQHGKAKTFTVDLKLETWGAILGTGALAFAEQLFLTRGFQFDGAGILAATRLLHVGFEFAWGMMILGTAMNTWSAVGAAATAAGVLLLALPRVLNHWATKRSMRRMGLPSAA</sequence>
<gene>
    <name evidence="8" type="ORF">BBJ29_005866</name>
    <name evidence="7" type="ORF">BBP00_00007285</name>
</gene>
<evidence type="ECO:0000313" key="8">
    <source>
        <dbReference type="EMBL" id="RLN62021.1"/>
    </source>
</evidence>
<feature type="transmembrane region" description="Helical" evidence="5">
    <location>
        <begin position="268"/>
        <end position="289"/>
    </location>
</feature>
<feature type="transmembrane region" description="Helical" evidence="5">
    <location>
        <begin position="301"/>
        <end position="320"/>
    </location>
</feature>
<feature type="transmembrane region" description="Helical" evidence="5">
    <location>
        <begin position="164"/>
        <end position="181"/>
    </location>
</feature>
<comment type="subcellular location">
    <subcellularLocation>
        <location evidence="1">Membrane</location>
        <topology evidence="1">Multi-pass membrane protein</topology>
    </subcellularLocation>
</comment>
<evidence type="ECO:0000256" key="4">
    <source>
        <dbReference type="ARBA" id="ARBA00023136"/>
    </source>
</evidence>
<dbReference type="EMBL" id="MBDO02000287">
    <property type="protein sequence ID" value="RLN57891.1"/>
    <property type="molecule type" value="Genomic_DNA"/>
</dbReference>
<proteinExistence type="predicted"/>
<protein>
    <recommendedName>
        <fullName evidence="6">EamA domain-containing protein</fullName>
    </recommendedName>
</protein>
<dbReference type="Proteomes" id="UP000284657">
    <property type="component" value="Unassembled WGS sequence"/>
</dbReference>
<feature type="transmembrane region" description="Helical" evidence="5">
    <location>
        <begin position="136"/>
        <end position="158"/>
    </location>
</feature>
<dbReference type="Proteomes" id="UP000277300">
    <property type="component" value="Unassembled WGS sequence"/>
</dbReference>
<keyword evidence="4 5" id="KW-0472">Membrane</keyword>
<dbReference type="GO" id="GO:0016020">
    <property type="term" value="C:membrane"/>
    <property type="evidence" value="ECO:0007669"/>
    <property type="project" value="UniProtKB-SubCell"/>
</dbReference>
<dbReference type="SUPFAM" id="SSF103481">
    <property type="entry name" value="Multidrug resistance efflux transporter EmrE"/>
    <property type="match status" value="1"/>
</dbReference>
<organism evidence="7 9">
    <name type="scientific">Phytophthora kernoviae</name>
    <dbReference type="NCBI Taxonomy" id="325452"/>
    <lineage>
        <taxon>Eukaryota</taxon>
        <taxon>Sar</taxon>
        <taxon>Stramenopiles</taxon>
        <taxon>Oomycota</taxon>
        <taxon>Peronosporomycetes</taxon>
        <taxon>Peronosporales</taxon>
        <taxon>Peronosporaceae</taxon>
        <taxon>Phytophthora</taxon>
    </lineage>
</organism>
<comment type="caution">
    <text evidence="7">The sequence shown here is derived from an EMBL/GenBank/DDBJ whole genome shotgun (WGS) entry which is preliminary data.</text>
</comment>
<evidence type="ECO:0000313" key="10">
    <source>
        <dbReference type="Proteomes" id="UP000284657"/>
    </source>
</evidence>
<dbReference type="EMBL" id="MBAD02000852">
    <property type="protein sequence ID" value="RLN62021.1"/>
    <property type="molecule type" value="Genomic_DNA"/>
</dbReference>
<dbReference type="InterPro" id="IPR000620">
    <property type="entry name" value="EamA_dom"/>
</dbReference>
<evidence type="ECO:0000313" key="9">
    <source>
        <dbReference type="Proteomes" id="UP000277300"/>
    </source>
</evidence>
<evidence type="ECO:0000256" key="1">
    <source>
        <dbReference type="ARBA" id="ARBA00004141"/>
    </source>
</evidence>
<dbReference type="PANTHER" id="PTHR22911">
    <property type="entry name" value="ACYL-MALONYL CONDENSING ENZYME-RELATED"/>
    <property type="match status" value="1"/>
</dbReference>
<feature type="transmembrane region" description="Helical" evidence="5">
    <location>
        <begin position="104"/>
        <end position="124"/>
    </location>
</feature>
<accession>A0A3F2RIM7</accession>
<evidence type="ECO:0000256" key="2">
    <source>
        <dbReference type="ARBA" id="ARBA00022692"/>
    </source>
</evidence>
<feature type="domain" description="EamA" evidence="6">
    <location>
        <begin position="73"/>
        <end position="204"/>
    </location>
</feature>
<feature type="transmembrane region" description="Helical" evidence="5">
    <location>
        <begin position="67"/>
        <end position="92"/>
    </location>
</feature>
<reference evidence="9 10" key="1">
    <citation type="submission" date="2018-07" db="EMBL/GenBank/DDBJ databases">
        <title>Genome sequencing of oomycete isolates from Chile give support for New Zealand origin for Phytophthora kernoviae and make available the first Nothophytophthora sp. genome.</title>
        <authorList>
            <person name="Studholme D.J."/>
            <person name="Sanfuentes E."/>
            <person name="Panda P."/>
            <person name="Hill R."/>
            <person name="Sambles C."/>
            <person name="Grant M."/>
            <person name="Williams N.M."/>
            <person name="Mcdougal R.L."/>
        </authorList>
    </citation>
    <scope>NUCLEOTIDE SEQUENCE [LARGE SCALE GENOMIC DNA]</scope>
    <source>
        <strain evidence="7">Chile6</strain>
        <strain evidence="8">Chile7</strain>
    </source>
</reference>